<feature type="non-terminal residue" evidence="2">
    <location>
        <position position="1"/>
    </location>
</feature>
<reference evidence="2 3" key="1">
    <citation type="submission" date="2018-05" db="EMBL/GenBank/DDBJ databases">
        <title>Draft genome sequence of Scytalidium lignicola DSM 105466, a ubiquitous saprotrophic fungus.</title>
        <authorList>
            <person name="Buettner E."/>
            <person name="Gebauer A.M."/>
            <person name="Hofrichter M."/>
            <person name="Liers C."/>
            <person name="Kellner H."/>
        </authorList>
    </citation>
    <scope>NUCLEOTIDE SEQUENCE [LARGE SCALE GENOMIC DNA]</scope>
    <source>
        <strain evidence="2 3">DSM 105466</strain>
    </source>
</reference>
<protein>
    <submittedName>
        <fullName evidence="2">Uncharacterized protein</fullName>
    </submittedName>
</protein>
<keyword evidence="3" id="KW-1185">Reference proteome</keyword>
<feature type="region of interest" description="Disordered" evidence="1">
    <location>
        <begin position="33"/>
        <end position="56"/>
    </location>
</feature>
<dbReference type="Proteomes" id="UP000258309">
    <property type="component" value="Unassembled WGS sequence"/>
</dbReference>
<dbReference type="OrthoDB" id="5429445at2759"/>
<dbReference type="AlphaFoldDB" id="A0A3E2GSF4"/>
<gene>
    <name evidence="2" type="ORF">B7463_g12331</name>
</gene>
<evidence type="ECO:0000256" key="1">
    <source>
        <dbReference type="SAM" id="MobiDB-lite"/>
    </source>
</evidence>
<sequence>MLPYNIGKGKRWRPKESISSLSNIQGPILNPQVVQGKGRPKGALGKGRKSTTNTISGTKRLPSAFELLSSSAPPALEALTSRELAEGREIYITRSGRTATRVGLQRIQEMGEDMYEPGTAWERGYQRGISSIYHTDSMEETAKLIDEAMQTSEAWEVVQETQDCIEILP</sequence>
<dbReference type="EMBL" id="NCSJ02000533">
    <property type="protein sequence ID" value="RFU24006.1"/>
    <property type="molecule type" value="Genomic_DNA"/>
</dbReference>
<evidence type="ECO:0000313" key="3">
    <source>
        <dbReference type="Proteomes" id="UP000258309"/>
    </source>
</evidence>
<feature type="non-terminal residue" evidence="2">
    <location>
        <position position="169"/>
    </location>
</feature>
<proteinExistence type="predicted"/>
<accession>A0A3E2GSF4</accession>
<name>A0A3E2GSF4_SCYLI</name>
<dbReference type="STRING" id="5539.A0A3E2GSF4"/>
<comment type="caution">
    <text evidence="2">The sequence shown here is derived from an EMBL/GenBank/DDBJ whole genome shotgun (WGS) entry which is preliminary data.</text>
</comment>
<organism evidence="2 3">
    <name type="scientific">Scytalidium lignicola</name>
    <name type="common">Hyphomycete</name>
    <dbReference type="NCBI Taxonomy" id="5539"/>
    <lineage>
        <taxon>Eukaryota</taxon>
        <taxon>Fungi</taxon>
        <taxon>Dikarya</taxon>
        <taxon>Ascomycota</taxon>
        <taxon>Pezizomycotina</taxon>
        <taxon>Leotiomycetes</taxon>
        <taxon>Leotiomycetes incertae sedis</taxon>
        <taxon>Scytalidium</taxon>
    </lineage>
</organism>
<evidence type="ECO:0000313" key="2">
    <source>
        <dbReference type="EMBL" id="RFU24006.1"/>
    </source>
</evidence>